<feature type="transmembrane region" description="Helical" evidence="1">
    <location>
        <begin position="57"/>
        <end position="76"/>
    </location>
</feature>
<dbReference type="InterPro" id="IPR004711">
    <property type="entry name" value="Benzoate_Transporter"/>
</dbReference>
<feature type="transmembrane region" description="Helical" evidence="1">
    <location>
        <begin position="149"/>
        <end position="169"/>
    </location>
</feature>
<feature type="transmembrane region" description="Helical" evidence="1">
    <location>
        <begin position="82"/>
        <end position="100"/>
    </location>
</feature>
<keyword evidence="3" id="KW-1185">Reference proteome</keyword>
<keyword evidence="1" id="KW-1133">Transmembrane helix</keyword>
<dbReference type="AlphaFoldDB" id="A0A7D4Q3Y4"/>
<dbReference type="KEGG" id="aqg:HRU87_02850"/>
<dbReference type="GO" id="GO:0005886">
    <property type="term" value="C:plasma membrane"/>
    <property type="evidence" value="ECO:0007669"/>
    <property type="project" value="TreeGrafter"/>
</dbReference>
<feature type="transmembrane region" description="Helical" evidence="1">
    <location>
        <begin position="335"/>
        <end position="368"/>
    </location>
</feature>
<proteinExistence type="predicted"/>
<dbReference type="GO" id="GO:0042925">
    <property type="term" value="F:benzoate transmembrane transporter activity"/>
    <property type="evidence" value="ECO:0007669"/>
    <property type="project" value="InterPro"/>
</dbReference>
<accession>A0A7D4Q3Y4</accession>
<gene>
    <name evidence="2" type="primary">benE</name>
    <name evidence="2" type="ORF">HRU87_02850</name>
</gene>
<evidence type="ECO:0000313" key="2">
    <source>
        <dbReference type="EMBL" id="QKJ25149.1"/>
    </source>
</evidence>
<protein>
    <submittedName>
        <fullName evidence="2">Benzoate/H(+) symporter BenE family transporter</fullName>
    </submittedName>
</protein>
<dbReference type="PANTHER" id="PTHR30199:SF0">
    <property type="entry name" value="INNER MEMBRANE PROTEIN YDCO"/>
    <property type="match status" value="1"/>
</dbReference>
<keyword evidence="1" id="KW-0812">Transmembrane</keyword>
<feature type="transmembrane region" description="Helical" evidence="1">
    <location>
        <begin position="305"/>
        <end position="323"/>
    </location>
</feature>
<sequence length="370" mass="37854">MASTTGSVATFSIAIAGLSAMGASSTQIATSLAVMLVGYGVMSILLSVWLKMPVSVVWTTPGAAFLASSGALGLSFEVAVGAFFVSSLLIVLTGLWPALGRLVGKIPPQISAAMLAGVIFPFVVATVNSAVVFPALIPPVVFSWLLLNRFLPLWASPLAIGLGFALIAASPEASDVSQASFWPELGLVTPVFEVGAILAIGIPLFLITMASQNLPGLAIMSSLGYQLPAGKVFASTGSASAITAFFGGFGLNLAAITAALNADESAAKDPARRWIASSWGGVVYILFAVFAAPFAAFVLAVPRELLLALAGIALINTFANALKTAVVDDSMRLPGVITFVIGAAGVTIYGIGGAFWALAAGVLVWLLYKR</sequence>
<dbReference type="EMBL" id="CP054056">
    <property type="protein sequence ID" value="QKJ25149.1"/>
    <property type="molecule type" value="Genomic_DNA"/>
</dbReference>
<feature type="transmembrane region" description="Helical" evidence="1">
    <location>
        <begin position="274"/>
        <end position="299"/>
    </location>
</feature>
<keyword evidence="1" id="KW-0472">Membrane</keyword>
<feature type="transmembrane region" description="Helical" evidence="1">
    <location>
        <begin position="181"/>
        <end position="207"/>
    </location>
</feature>
<feature type="transmembrane region" description="Helical" evidence="1">
    <location>
        <begin position="241"/>
        <end position="262"/>
    </location>
</feature>
<reference evidence="2 3" key="1">
    <citation type="submission" date="2020-05" db="EMBL/GenBank/DDBJ databases">
        <title>Aquirufa sp. strain 15G-AUS-rot a new Aquirufa species.</title>
        <authorList>
            <person name="Pitt A."/>
            <person name="Hahn M.W."/>
        </authorList>
    </citation>
    <scope>NUCLEOTIDE SEQUENCE [LARGE SCALE GENOMIC DNA]</scope>
    <source>
        <strain evidence="2 3">15G-AUS-rot</strain>
    </source>
</reference>
<evidence type="ECO:0000256" key="1">
    <source>
        <dbReference type="SAM" id="Phobius"/>
    </source>
</evidence>
<feature type="transmembrane region" description="Helical" evidence="1">
    <location>
        <begin position="112"/>
        <end position="137"/>
    </location>
</feature>
<organism evidence="2 3">
    <name type="scientific">Aquiluna borgnonia</name>
    <dbReference type="NCBI Taxonomy" id="2499157"/>
    <lineage>
        <taxon>Bacteria</taxon>
        <taxon>Bacillati</taxon>
        <taxon>Actinomycetota</taxon>
        <taxon>Actinomycetes</taxon>
        <taxon>Micrococcales</taxon>
        <taxon>Microbacteriaceae</taxon>
        <taxon>Luna cluster</taxon>
        <taxon>Luna-1 subcluster</taxon>
        <taxon>Aquiluna</taxon>
    </lineage>
</organism>
<dbReference type="Pfam" id="PF03594">
    <property type="entry name" value="BenE"/>
    <property type="match status" value="1"/>
</dbReference>
<dbReference type="Proteomes" id="UP000501003">
    <property type="component" value="Chromosome"/>
</dbReference>
<evidence type="ECO:0000313" key="3">
    <source>
        <dbReference type="Proteomes" id="UP000501003"/>
    </source>
</evidence>
<name>A0A7D4Q3Y4_9MICO</name>
<dbReference type="PANTHER" id="PTHR30199">
    <property type="entry name" value="MFS FAMILY TRANSPORTER, PREDICTED SUBSTRATE BENZOATE"/>
    <property type="match status" value="1"/>
</dbReference>
<feature type="transmembrane region" description="Helical" evidence="1">
    <location>
        <begin position="32"/>
        <end position="50"/>
    </location>
</feature>
<dbReference type="NCBIfam" id="TIGR00843">
    <property type="entry name" value="benE"/>
    <property type="match status" value="1"/>
</dbReference>